<gene>
    <name evidence="4" type="primary">gxcM</name>
    <name evidence="4" type="ORF">DDB_G0272372</name>
</gene>
<dbReference type="GeneID" id="8618336"/>
<evidence type="ECO:0000259" key="3">
    <source>
        <dbReference type="PROSITE" id="PS50010"/>
    </source>
</evidence>
<dbReference type="GlyGen" id="Q1ZXN6">
    <property type="glycosylation" value="2 sites"/>
</dbReference>
<dbReference type="Reactome" id="R-DDI-193648">
    <property type="pathway name" value="NRAGE signals death through JNK"/>
</dbReference>
<feature type="compositionally biased region" description="Low complexity" evidence="1">
    <location>
        <begin position="349"/>
        <end position="376"/>
    </location>
</feature>
<dbReference type="PaxDb" id="44689-DDB0233314"/>
<feature type="region of interest" description="Disordered" evidence="1">
    <location>
        <begin position="312"/>
        <end position="424"/>
    </location>
</feature>
<feature type="compositionally biased region" description="Low complexity" evidence="1">
    <location>
        <begin position="1093"/>
        <end position="1121"/>
    </location>
</feature>
<feature type="region of interest" description="Disordered" evidence="1">
    <location>
        <begin position="16"/>
        <end position="239"/>
    </location>
</feature>
<comment type="caution">
    <text evidence="4">The sequence shown here is derived from an EMBL/GenBank/DDBJ whole genome shotgun (WGS) entry which is preliminary data.</text>
</comment>
<dbReference type="PRO" id="PR:Q1ZXN6"/>
<evidence type="ECO:0000256" key="1">
    <source>
        <dbReference type="SAM" id="MobiDB-lite"/>
    </source>
</evidence>
<dbReference type="InterPro" id="IPR001849">
    <property type="entry name" value="PH_domain"/>
</dbReference>
<feature type="compositionally biased region" description="Low complexity" evidence="1">
    <location>
        <begin position="979"/>
        <end position="997"/>
    </location>
</feature>
<dbReference type="STRING" id="44689.Q1ZXN6"/>
<feature type="compositionally biased region" description="Low complexity" evidence="1">
    <location>
        <begin position="930"/>
        <end position="947"/>
    </location>
</feature>
<feature type="domain" description="PH" evidence="2">
    <location>
        <begin position="626"/>
        <end position="770"/>
    </location>
</feature>
<dbReference type="InterPro" id="IPR053086">
    <property type="entry name" value="RhoGEF_domain"/>
</dbReference>
<dbReference type="Reactome" id="R-DDI-9013406">
    <property type="pathway name" value="RHOQ GTPase cycle"/>
</dbReference>
<feature type="compositionally biased region" description="Polar residues" evidence="1">
    <location>
        <begin position="791"/>
        <end position="816"/>
    </location>
</feature>
<dbReference type="GO" id="GO:0035556">
    <property type="term" value="P:intracellular signal transduction"/>
    <property type="evidence" value="ECO:0007669"/>
    <property type="project" value="InterPro"/>
</dbReference>
<dbReference type="VEuPathDB" id="AmoebaDB:DDB_G0272372"/>
<dbReference type="InterPro" id="IPR000219">
    <property type="entry name" value="DH_dom"/>
</dbReference>
<keyword evidence="5" id="KW-1185">Reference proteome</keyword>
<feature type="compositionally biased region" description="Low complexity" evidence="1">
    <location>
        <begin position="387"/>
        <end position="404"/>
    </location>
</feature>
<dbReference type="RefSeq" id="XP_001134615.1">
    <property type="nucleotide sequence ID" value="XM_001134615.1"/>
</dbReference>
<name>Q1ZXN6_DICDI</name>
<dbReference type="PANTHER" id="PTHR45834">
    <property type="entry name" value="RHO GUANINE NUCLEOTIDE EXCHANGE FACTOR 9-RELATED"/>
    <property type="match status" value="1"/>
</dbReference>
<feature type="compositionally biased region" description="Basic and acidic residues" evidence="1">
    <location>
        <begin position="126"/>
        <end position="233"/>
    </location>
</feature>
<dbReference type="GO" id="GO:0072697">
    <property type="term" value="P:protein localization to cell cortex"/>
    <property type="evidence" value="ECO:0000314"/>
    <property type="project" value="dictyBase"/>
</dbReference>
<evidence type="ECO:0000313" key="5">
    <source>
        <dbReference type="Proteomes" id="UP000002195"/>
    </source>
</evidence>
<feature type="region of interest" description="Disordered" evidence="1">
    <location>
        <begin position="790"/>
        <end position="1145"/>
    </location>
</feature>
<dbReference type="Gene3D" id="2.30.29.30">
    <property type="entry name" value="Pleckstrin-homology domain (PH domain)/Phosphotyrosine-binding domain (PTB)"/>
    <property type="match status" value="1"/>
</dbReference>
<feature type="compositionally biased region" description="Polar residues" evidence="1">
    <location>
        <begin position="28"/>
        <end position="43"/>
    </location>
</feature>
<dbReference type="SMART" id="SM00325">
    <property type="entry name" value="RhoGEF"/>
    <property type="match status" value="1"/>
</dbReference>
<dbReference type="PANTHER" id="PTHR45834:SF9">
    <property type="entry name" value="PLECKSTRIN DOMAIN-CONTAINING PROTEIN"/>
    <property type="match status" value="1"/>
</dbReference>
<dbReference type="FunCoup" id="Q1ZXN6">
    <property type="interactions" value="114"/>
</dbReference>
<feature type="compositionally biased region" description="Polar residues" evidence="1">
    <location>
        <begin position="948"/>
        <end position="959"/>
    </location>
</feature>
<feature type="region of interest" description="Disordered" evidence="1">
    <location>
        <begin position="264"/>
        <end position="299"/>
    </location>
</feature>
<dbReference type="Proteomes" id="UP000002195">
    <property type="component" value="Unassembled WGS sequence"/>
</dbReference>
<dbReference type="OMA" id="NEWICPE"/>
<dbReference type="PROSITE" id="PS50003">
    <property type="entry name" value="PH_DOMAIN"/>
    <property type="match status" value="1"/>
</dbReference>
<feature type="compositionally biased region" description="Low complexity" evidence="1">
    <location>
        <begin position="280"/>
        <end position="294"/>
    </location>
</feature>
<dbReference type="CDD" id="cd00160">
    <property type="entry name" value="RhoGEF"/>
    <property type="match status" value="1"/>
</dbReference>
<dbReference type="Gene3D" id="1.20.900.10">
    <property type="entry name" value="Dbl homology (DH) domain"/>
    <property type="match status" value="1"/>
</dbReference>
<dbReference type="HOGENOM" id="CLU_277251_0_0_1"/>
<dbReference type="InterPro" id="IPR001331">
    <property type="entry name" value="GDS_CDC24_CS"/>
</dbReference>
<dbReference type="GO" id="GO:0005829">
    <property type="term" value="C:cytosol"/>
    <property type="evidence" value="ECO:0000318"/>
    <property type="project" value="GO_Central"/>
</dbReference>
<dbReference type="SUPFAM" id="SSF50729">
    <property type="entry name" value="PH domain-like"/>
    <property type="match status" value="1"/>
</dbReference>
<dbReference type="GO" id="GO:0005938">
    <property type="term" value="C:cell cortex"/>
    <property type="evidence" value="ECO:0000314"/>
    <property type="project" value="dictyBase"/>
</dbReference>
<proteinExistence type="predicted"/>
<dbReference type="GO" id="GO:0030838">
    <property type="term" value="P:positive regulation of actin filament polymerization"/>
    <property type="evidence" value="ECO:0000315"/>
    <property type="project" value="dictyBase"/>
</dbReference>
<sequence>MKIKFFRYVLTIDEQSEENKKEVAIDQQVVNDTNSDISSNRDSLNIEDEQQKESSSSLSSSSNNTTTTTATTTSPTTTATTTTTTATTSTTDESETTNSTTPTSATSTPDSMITPTKSKGSSNKLNSKEDKNLKKQKQKEEKERLEMEKQKQKEEKEQKIKDEKERLEMEKQKQKEEKEQKIKDEKERLEMEKQKQKEEKEKLKEEKEKSKREQKEKEKEKEDITEQKDKDSTPTKVQLTREPSVISKIFSVKKSNSLIIERSTSPVQIDSSPSKSFIESNNNNNSSSNNLANNTTDRNSISSEDANIIQNNTTDSNIENNETTNNNNNSNGSRTSTPTPINSEGIEKSISSSDLSNITTTTTTTGSGGLNTSPSTENINVGGGTDSGTTTTTTNNNNNNSTNNLVGDKTELSSGSSVISSPNGGTKREVVIKVTRAFAQVIHQNVMKEEGENKMRNMVINEIINTEKDYIADLNIIVNFILTPLKESKIIPDKDISIIFSNIQLLLNVNKELLSDLLQKAPDEKPNHTVGTCFIYFFKYLKIYSGYCANQTISADHIARCSKKIPSFKQFLEEKQASTECRQCNLESFLIKPVQRLCKYPLLLRELIKNSCEGHPDLANLEKAYTEIQEVVLSVNESKRKAEIHQKMYKIHEKLQAPEKFVFFTPTRYLIREATFGELTEEKDKISGRMHYYLFNDIIMRTQKDKKSIRLETLFIIASTNVDGEENRGSSFCNTFEISQPGTTGRRFTLVADSYEQKMEWFTDLDELIKPHREEYSRNADKVLDHIKRSTIATTNPSSNGISSDSPKSLHRTQTAAGALQQQQQQSKPVHAIPSKPLPPPPPKSKSSATITPTTTTTNTTVVIDEPPTIVDSASTPLPSQTPIAKPRPTSTIKKTFITNSNQTSSPQQQQPATTEQAPPIPSRQQRPLSVTPTTTPTPSQPVITQQNENNNTVPTKTTRPLPKPGSFTAPAPVSTLINNNNTSNSSTTTTTTTTTNQPAKPIAFPSKLSNLKQAAPNNSARSASTFVPSTSHSSFVPSSVKNNTNNNNITKDDLSLPSSANNNNNNSNTDFTTPPTGKPRVMPLPPRGGSAVNVAVNNNNNINNNSPVPFPPTTNTTTPTATPPHSPQTSDLNLTKKPIIPPRK</sequence>
<dbReference type="InterPro" id="IPR035899">
    <property type="entry name" value="DBL_dom_sf"/>
</dbReference>
<organism evidence="4 5">
    <name type="scientific">Dictyostelium discoideum</name>
    <name type="common">Social amoeba</name>
    <dbReference type="NCBI Taxonomy" id="44689"/>
    <lineage>
        <taxon>Eukaryota</taxon>
        <taxon>Amoebozoa</taxon>
        <taxon>Evosea</taxon>
        <taxon>Eumycetozoa</taxon>
        <taxon>Dictyostelia</taxon>
        <taxon>Dictyosteliales</taxon>
        <taxon>Dictyosteliaceae</taxon>
        <taxon>Dictyostelium</taxon>
    </lineage>
</organism>
<dbReference type="SMR" id="Q1ZXN6"/>
<feature type="compositionally biased region" description="Polar residues" evidence="1">
    <location>
        <begin position="872"/>
        <end position="898"/>
    </location>
</feature>
<reference evidence="4 5" key="1">
    <citation type="journal article" date="2005" name="Nature">
        <title>The genome of the social amoeba Dictyostelium discoideum.</title>
        <authorList>
            <consortium name="The Dictyostelium discoideum Sequencing Consortium"/>
            <person name="Eichinger L."/>
            <person name="Pachebat J.A."/>
            <person name="Glockner G."/>
            <person name="Rajandream M.A."/>
            <person name="Sucgang R."/>
            <person name="Berriman M."/>
            <person name="Song J."/>
            <person name="Olsen R."/>
            <person name="Szafranski K."/>
            <person name="Xu Q."/>
            <person name="Tunggal B."/>
            <person name="Kummerfeld S."/>
            <person name="Madera M."/>
            <person name="Konfortov B.A."/>
            <person name="Rivero F."/>
            <person name="Bankier A.T."/>
            <person name="Lehmann R."/>
            <person name="Hamlin N."/>
            <person name="Davies R."/>
            <person name="Gaudet P."/>
            <person name="Fey P."/>
            <person name="Pilcher K."/>
            <person name="Chen G."/>
            <person name="Saunders D."/>
            <person name="Sodergren E."/>
            <person name="Davis P."/>
            <person name="Kerhornou A."/>
            <person name="Nie X."/>
            <person name="Hall N."/>
            <person name="Anjard C."/>
            <person name="Hemphill L."/>
            <person name="Bason N."/>
            <person name="Farbrother P."/>
            <person name="Desany B."/>
            <person name="Just E."/>
            <person name="Morio T."/>
            <person name="Rost R."/>
            <person name="Churcher C."/>
            <person name="Cooper J."/>
            <person name="Haydock S."/>
            <person name="van Driessche N."/>
            <person name="Cronin A."/>
            <person name="Goodhead I."/>
            <person name="Muzny D."/>
            <person name="Mourier T."/>
            <person name="Pain A."/>
            <person name="Lu M."/>
            <person name="Harper D."/>
            <person name="Lindsay R."/>
            <person name="Hauser H."/>
            <person name="James K."/>
            <person name="Quiles M."/>
            <person name="Madan Babu M."/>
            <person name="Saito T."/>
            <person name="Buchrieser C."/>
            <person name="Wardroper A."/>
            <person name="Felder M."/>
            <person name="Thangavelu M."/>
            <person name="Johnson D."/>
            <person name="Knights A."/>
            <person name="Loulseged H."/>
            <person name="Mungall K."/>
            <person name="Oliver K."/>
            <person name="Price C."/>
            <person name="Quail M.A."/>
            <person name="Urushihara H."/>
            <person name="Hernandez J."/>
            <person name="Rabbinowitsch E."/>
            <person name="Steffen D."/>
            <person name="Sanders M."/>
            <person name="Ma J."/>
            <person name="Kohara Y."/>
            <person name="Sharp S."/>
            <person name="Simmonds M."/>
            <person name="Spiegler S."/>
            <person name="Tivey A."/>
            <person name="Sugano S."/>
            <person name="White B."/>
            <person name="Walker D."/>
            <person name="Woodward J."/>
            <person name="Winckler T."/>
            <person name="Tanaka Y."/>
            <person name="Shaulsky G."/>
            <person name="Schleicher M."/>
            <person name="Weinstock G."/>
            <person name="Rosenthal A."/>
            <person name="Cox E.C."/>
            <person name="Chisholm R.L."/>
            <person name="Gibbs R."/>
            <person name="Loomis W.F."/>
            <person name="Platzer M."/>
            <person name="Kay R.R."/>
            <person name="Williams J."/>
            <person name="Dear P.H."/>
            <person name="Noegel A.A."/>
            <person name="Barrell B."/>
            <person name="Kuspa A."/>
        </authorList>
    </citation>
    <scope>NUCLEOTIDE SEQUENCE [LARGE SCALE GENOMIC DNA]</scope>
    <source>
        <strain evidence="4 5">AX4</strain>
    </source>
</reference>
<feature type="compositionally biased region" description="Low complexity" evidence="1">
    <location>
        <begin position="899"/>
        <end position="918"/>
    </location>
</feature>
<evidence type="ECO:0008006" key="6">
    <source>
        <dbReference type="Google" id="ProtNLM"/>
    </source>
</evidence>
<dbReference type="PROSITE" id="PS00741">
    <property type="entry name" value="DH_1"/>
    <property type="match status" value="1"/>
</dbReference>
<feature type="compositionally biased region" description="Low complexity" evidence="1">
    <location>
        <begin position="1023"/>
        <end position="1049"/>
    </location>
</feature>
<dbReference type="GO" id="GO:0005085">
    <property type="term" value="F:guanyl-nucleotide exchange factor activity"/>
    <property type="evidence" value="ECO:0000318"/>
    <property type="project" value="GO_Central"/>
</dbReference>
<dbReference type="dictyBase" id="DDB_G0272372">
    <property type="gene designation" value="gxcM"/>
</dbReference>
<dbReference type="GO" id="GO:0031257">
    <property type="term" value="C:cell trailing edge membrane"/>
    <property type="evidence" value="ECO:0000314"/>
    <property type="project" value="dictyBase"/>
</dbReference>
<accession>Q1ZXN6</accession>
<feature type="compositionally biased region" description="Low complexity" evidence="1">
    <location>
        <begin position="845"/>
        <end position="861"/>
    </location>
</feature>
<feature type="compositionally biased region" description="Low complexity" evidence="1">
    <location>
        <begin position="1059"/>
        <end position="1069"/>
    </location>
</feature>
<feature type="compositionally biased region" description="Polar residues" evidence="1">
    <location>
        <begin position="264"/>
        <end position="279"/>
    </location>
</feature>
<dbReference type="InParanoid" id="Q1ZXN6"/>
<dbReference type="Pfam" id="PF00621">
    <property type="entry name" value="RhoGEF"/>
    <property type="match status" value="1"/>
</dbReference>
<feature type="compositionally biased region" description="Polar residues" evidence="1">
    <location>
        <begin position="1008"/>
        <end position="1022"/>
    </location>
</feature>
<evidence type="ECO:0000259" key="2">
    <source>
        <dbReference type="PROSITE" id="PS50003"/>
    </source>
</evidence>
<evidence type="ECO:0000313" key="4">
    <source>
        <dbReference type="EMBL" id="EAS66949.1"/>
    </source>
</evidence>
<dbReference type="Reactome" id="R-DDI-9013149">
    <property type="pathway name" value="RAC1 GTPase cycle"/>
</dbReference>
<dbReference type="InterPro" id="IPR011993">
    <property type="entry name" value="PH-like_dom_sf"/>
</dbReference>
<dbReference type="EMBL" id="AAFI02000008">
    <property type="protein sequence ID" value="EAS66949.1"/>
    <property type="molecule type" value="Genomic_DNA"/>
</dbReference>
<dbReference type="eggNOG" id="KOG3519">
    <property type="taxonomic scope" value="Eukaryota"/>
</dbReference>
<feature type="compositionally biased region" description="Low complexity" evidence="1">
    <location>
        <begin position="312"/>
        <end position="339"/>
    </location>
</feature>
<dbReference type="PROSITE" id="PS50010">
    <property type="entry name" value="DH_2"/>
    <property type="match status" value="1"/>
</dbReference>
<dbReference type="AlphaFoldDB" id="Q1ZXN6"/>
<dbReference type="SUPFAM" id="SSF48065">
    <property type="entry name" value="DBL homology domain (DH-domain)"/>
    <property type="match status" value="1"/>
</dbReference>
<feature type="compositionally biased region" description="Low complexity" evidence="1">
    <location>
        <begin position="53"/>
        <end position="125"/>
    </location>
</feature>
<feature type="domain" description="DH" evidence="3">
    <location>
        <begin position="455"/>
        <end position="638"/>
    </location>
</feature>
<protein>
    <recommendedName>
        <fullName evidence="6">Pleckstrin domain-containing protein</fullName>
    </recommendedName>
</protein>
<dbReference type="Reactome" id="R-DDI-9013148">
    <property type="pathway name" value="CDC42 GTPase cycle"/>
</dbReference>
<dbReference type="KEGG" id="ddi:DDB_G0272372"/>